<dbReference type="EMBL" id="JAGMVJ010000012">
    <property type="protein sequence ID" value="KAH7084499.1"/>
    <property type="molecule type" value="Genomic_DNA"/>
</dbReference>
<evidence type="ECO:0000313" key="2">
    <source>
        <dbReference type="EMBL" id="KAH7084499.1"/>
    </source>
</evidence>
<feature type="region of interest" description="Disordered" evidence="1">
    <location>
        <begin position="1"/>
        <end position="95"/>
    </location>
</feature>
<organism evidence="2 3">
    <name type="scientific">Paraphoma chrysanthemicola</name>
    <dbReference type="NCBI Taxonomy" id="798071"/>
    <lineage>
        <taxon>Eukaryota</taxon>
        <taxon>Fungi</taxon>
        <taxon>Dikarya</taxon>
        <taxon>Ascomycota</taxon>
        <taxon>Pezizomycotina</taxon>
        <taxon>Dothideomycetes</taxon>
        <taxon>Pleosporomycetidae</taxon>
        <taxon>Pleosporales</taxon>
        <taxon>Pleosporineae</taxon>
        <taxon>Phaeosphaeriaceae</taxon>
        <taxon>Paraphoma</taxon>
    </lineage>
</organism>
<protein>
    <submittedName>
        <fullName evidence="2">Uncharacterized protein</fullName>
    </submittedName>
</protein>
<dbReference type="OrthoDB" id="3798255at2759"/>
<proteinExistence type="predicted"/>
<keyword evidence="3" id="KW-1185">Reference proteome</keyword>
<evidence type="ECO:0000313" key="3">
    <source>
        <dbReference type="Proteomes" id="UP000813461"/>
    </source>
</evidence>
<reference evidence="2" key="1">
    <citation type="journal article" date="2021" name="Nat. Commun.">
        <title>Genetic determinants of endophytism in the Arabidopsis root mycobiome.</title>
        <authorList>
            <person name="Mesny F."/>
            <person name="Miyauchi S."/>
            <person name="Thiergart T."/>
            <person name="Pickel B."/>
            <person name="Atanasova L."/>
            <person name="Karlsson M."/>
            <person name="Huettel B."/>
            <person name="Barry K.W."/>
            <person name="Haridas S."/>
            <person name="Chen C."/>
            <person name="Bauer D."/>
            <person name="Andreopoulos W."/>
            <person name="Pangilinan J."/>
            <person name="LaButti K."/>
            <person name="Riley R."/>
            <person name="Lipzen A."/>
            <person name="Clum A."/>
            <person name="Drula E."/>
            <person name="Henrissat B."/>
            <person name="Kohler A."/>
            <person name="Grigoriev I.V."/>
            <person name="Martin F.M."/>
            <person name="Hacquard S."/>
        </authorList>
    </citation>
    <scope>NUCLEOTIDE SEQUENCE</scope>
    <source>
        <strain evidence="2">MPI-SDFR-AT-0120</strain>
    </source>
</reference>
<dbReference type="AlphaFoldDB" id="A0A8K0VX56"/>
<dbReference type="Proteomes" id="UP000813461">
    <property type="component" value="Unassembled WGS sequence"/>
</dbReference>
<accession>A0A8K0VX56</accession>
<feature type="compositionally biased region" description="Basic and acidic residues" evidence="1">
    <location>
        <begin position="31"/>
        <end position="45"/>
    </location>
</feature>
<gene>
    <name evidence="2" type="ORF">FB567DRAFT_629976</name>
</gene>
<name>A0A8K0VX56_9PLEO</name>
<comment type="caution">
    <text evidence="2">The sequence shown here is derived from an EMBL/GenBank/DDBJ whole genome shotgun (WGS) entry which is preliminary data.</text>
</comment>
<sequence length="95" mass="10667">MGQGQSQQEQQEHPATLEANVSAEEQAQARVEMRAKQQAALDRRLASQQRKSKPAADEVAKPSSVNKRPTALEQMSKENLGWRNADAQADLRRWN</sequence>
<evidence type="ECO:0000256" key="1">
    <source>
        <dbReference type="SAM" id="MobiDB-lite"/>
    </source>
</evidence>